<dbReference type="Proteomes" id="UP000499080">
    <property type="component" value="Unassembled WGS sequence"/>
</dbReference>
<name>A0A4Y2VMP7_ARAVE</name>
<keyword evidence="2" id="KW-1185">Reference proteome</keyword>
<gene>
    <name evidence="1" type="ORF">AVEN_65417_1</name>
</gene>
<accession>A0A4Y2VMP7</accession>
<sequence length="94" mass="10351">HTTPELEPPLLFNVQQAHIHGGSSVVSDLEPGAIRLRSRDLIARTPRSHKVRSCGSENPKISIEHERDISKLNAWCGLSHDAVIGVILLRGEDD</sequence>
<evidence type="ECO:0000313" key="2">
    <source>
        <dbReference type="Proteomes" id="UP000499080"/>
    </source>
</evidence>
<dbReference type="EMBL" id="BGPR01049575">
    <property type="protein sequence ID" value="GBO26565.1"/>
    <property type="molecule type" value="Genomic_DNA"/>
</dbReference>
<dbReference type="AlphaFoldDB" id="A0A4Y2VMP7"/>
<comment type="caution">
    <text evidence="1">The sequence shown here is derived from an EMBL/GenBank/DDBJ whole genome shotgun (WGS) entry which is preliminary data.</text>
</comment>
<organism evidence="1 2">
    <name type="scientific">Araneus ventricosus</name>
    <name type="common">Orbweaver spider</name>
    <name type="synonym">Epeira ventricosa</name>
    <dbReference type="NCBI Taxonomy" id="182803"/>
    <lineage>
        <taxon>Eukaryota</taxon>
        <taxon>Metazoa</taxon>
        <taxon>Ecdysozoa</taxon>
        <taxon>Arthropoda</taxon>
        <taxon>Chelicerata</taxon>
        <taxon>Arachnida</taxon>
        <taxon>Araneae</taxon>
        <taxon>Araneomorphae</taxon>
        <taxon>Entelegynae</taxon>
        <taxon>Araneoidea</taxon>
        <taxon>Araneidae</taxon>
        <taxon>Araneus</taxon>
    </lineage>
</organism>
<protein>
    <submittedName>
        <fullName evidence="1">Uncharacterized protein</fullName>
    </submittedName>
</protein>
<proteinExistence type="predicted"/>
<evidence type="ECO:0000313" key="1">
    <source>
        <dbReference type="EMBL" id="GBO26565.1"/>
    </source>
</evidence>
<reference evidence="1 2" key="1">
    <citation type="journal article" date="2019" name="Sci. Rep.">
        <title>Orb-weaving spider Araneus ventricosus genome elucidates the spidroin gene catalogue.</title>
        <authorList>
            <person name="Kono N."/>
            <person name="Nakamura H."/>
            <person name="Ohtoshi R."/>
            <person name="Moran D.A.P."/>
            <person name="Shinohara A."/>
            <person name="Yoshida Y."/>
            <person name="Fujiwara M."/>
            <person name="Mori M."/>
            <person name="Tomita M."/>
            <person name="Arakawa K."/>
        </authorList>
    </citation>
    <scope>NUCLEOTIDE SEQUENCE [LARGE SCALE GENOMIC DNA]</scope>
</reference>
<feature type="non-terminal residue" evidence="1">
    <location>
        <position position="1"/>
    </location>
</feature>